<reference evidence="2 3" key="1">
    <citation type="submission" date="2008-07" db="EMBL/GenBank/DDBJ databases">
        <authorList>
            <person name="Tandeau de Marsac N."/>
            <person name="Ferriera S."/>
            <person name="Johnson J."/>
            <person name="Kravitz S."/>
            <person name="Beeson K."/>
            <person name="Sutton G."/>
            <person name="Rogers Y.-H."/>
            <person name="Friedman R."/>
            <person name="Frazier M."/>
            <person name="Venter J.C."/>
        </authorList>
    </citation>
    <scope>NUCLEOTIDE SEQUENCE [LARGE SCALE GENOMIC DNA]</scope>
    <source>
        <strain evidence="2 3">PCC 7420</strain>
    </source>
</reference>
<evidence type="ECO:0000313" key="2">
    <source>
        <dbReference type="EMBL" id="EDX77499.1"/>
    </source>
</evidence>
<dbReference type="Proteomes" id="UP000003835">
    <property type="component" value="Unassembled WGS sequence"/>
</dbReference>
<name>B4VKF5_9CYAN</name>
<keyword evidence="1" id="KW-1133">Transmembrane helix</keyword>
<proteinExistence type="predicted"/>
<gene>
    <name evidence="2" type="ORF">MC7420_2823</name>
</gene>
<protein>
    <submittedName>
        <fullName evidence="2">Uncharacterized protein</fullName>
    </submittedName>
</protein>
<feature type="transmembrane region" description="Helical" evidence="1">
    <location>
        <begin position="34"/>
        <end position="52"/>
    </location>
</feature>
<accession>B4VKF5</accession>
<dbReference type="AlphaFoldDB" id="B4VKF5"/>
<dbReference type="EMBL" id="DS989843">
    <property type="protein sequence ID" value="EDX77499.1"/>
    <property type="molecule type" value="Genomic_DNA"/>
</dbReference>
<organism evidence="2 3">
    <name type="scientific">Coleofasciculus chthonoplastes PCC 7420</name>
    <dbReference type="NCBI Taxonomy" id="118168"/>
    <lineage>
        <taxon>Bacteria</taxon>
        <taxon>Bacillati</taxon>
        <taxon>Cyanobacteriota</taxon>
        <taxon>Cyanophyceae</taxon>
        <taxon>Coleofasciculales</taxon>
        <taxon>Coleofasciculaceae</taxon>
        <taxon>Coleofasciculus</taxon>
    </lineage>
</organism>
<evidence type="ECO:0000313" key="3">
    <source>
        <dbReference type="Proteomes" id="UP000003835"/>
    </source>
</evidence>
<keyword evidence="1" id="KW-0812">Transmembrane</keyword>
<dbReference type="HOGENOM" id="CLU_2463730_0_0_3"/>
<dbReference type="STRING" id="118168.MC7420_2823"/>
<keyword evidence="1" id="KW-0472">Membrane</keyword>
<sequence>MIESVKDVFCSLPESVKAIIYLGIPLFDSAHNFYWIYIGFSLIILLGVYRISHPNPVNFSWRDLLSYCLPASILHSQIGNLRLSVLFH</sequence>
<keyword evidence="3" id="KW-1185">Reference proteome</keyword>
<evidence type="ECO:0000256" key="1">
    <source>
        <dbReference type="SAM" id="Phobius"/>
    </source>
</evidence>